<accession>A0AAN7JU27</accession>
<gene>
    <name evidence="2" type="ORF">SAY87_001895</name>
</gene>
<name>A0AAN7JU27_9MYRT</name>
<evidence type="ECO:0000313" key="3">
    <source>
        <dbReference type="Proteomes" id="UP001345219"/>
    </source>
</evidence>
<sequence>MGGVRVVALKEQEEEEQFPAPWLLQNISFSAATSAIAWFRSISINAKGTRSFFLTEKGVTFDKRRRKARTLEARTAEIGGENGSGGRLSIVEETEKRRAKKSERRRQL</sequence>
<dbReference type="Proteomes" id="UP001345219">
    <property type="component" value="Chromosome 2"/>
</dbReference>
<reference evidence="2 3" key="1">
    <citation type="journal article" date="2023" name="Hortic Res">
        <title>Pangenome of water caltrop reveals structural variations and asymmetric subgenome divergence after allopolyploidization.</title>
        <authorList>
            <person name="Zhang X."/>
            <person name="Chen Y."/>
            <person name="Wang L."/>
            <person name="Yuan Y."/>
            <person name="Fang M."/>
            <person name="Shi L."/>
            <person name="Lu R."/>
            <person name="Comes H.P."/>
            <person name="Ma Y."/>
            <person name="Chen Y."/>
            <person name="Huang G."/>
            <person name="Zhou Y."/>
            <person name="Zheng Z."/>
            <person name="Qiu Y."/>
        </authorList>
    </citation>
    <scope>NUCLEOTIDE SEQUENCE [LARGE SCALE GENOMIC DNA]</scope>
    <source>
        <tissue evidence="2">Roots</tissue>
    </source>
</reference>
<feature type="region of interest" description="Disordered" evidence="1">
    <location>
        <begin position="72"/>
        <end position="108"/>
    </location>
</feature>
<feature type="compositionally biased region" description="Basic residues" evidence="1">
    <location>
        <begin position="97"/>
        <end position="108"/>
    </location>
</feature>
<comment type="caution">
    <text evidence="2">The sequence shown here is derived from an EMBL/GenBank/DDBJ whole genome shotgun (WGS) entry which is preliminary data.</text>
</comment>
<keyword evidence="3" id="KW-1185">Reference proteome</keyword>
<protein>
    <submittedName>
        <fullName evidence="2">Uncharacterized protein</fullName>
    </submittedName>
</protein>
<evidence type="ECO:0000313" key="2">
    <source>
        <dbReference type="EMBL" id="KAK4753791.1"/>
    </source>
</evidence>
<organism evidence="2 3">
    <name type="scientific">Trapa incisa</name>
    <dbReference type="NCBI Taxonomy" id="236973"/>
    <lineage>
        <taxon>Eukaryota</taxon>
        <taxon>Viridiplantae</taxon>
        <taxon>Streptophyta</taxon>
        <taxon>Embryophyta</taxon>
        <taxon>Tracheophyta</taxon>
        <taxon>Spermatophyta</taxon>
        <taxon>Magnoliopsida</taxon>
        <taxon>eudicotyledons</taxon>
        <taxon>Gunneridae</taxon>
        <taxon>Pentapetalae</taxon>
        <taxon>rosids</taxon>
        <taxon>malvids</taxon>
        <taxon>Myrtales</taxon>
        <taxon>Lythraceae</taxon>
        <taxon>Trapa</taxon>
    </lineage>
</organism>
<evidence type="ECO:0000256" key="1">
    <source>
        <dbReference type="SAM" id="MobiDB-lite"/>
    </source>
</evidence>
<dbReference type="EMBL" id="JAXIOK010000015">
    <property type="protein sequence ID" value="KAK4753791.1"/>
    <property type="molecule type" value="Genomic_DNA"/>
</dbReference>
<dbReference type="AlphaFoldDB" id="A0AAN7JU27"/>
<proteinExistence type="predicted"/>